<dbReference type="GO" id="GO:0004252">
    <property type="term" value="F:serine-type endopeptidase activity"/>
    <property type="evidence" value="ECO:0007669"/>
    <property type="project" value="InterPro"/>
</dbReference>
<protein>
    <submittedName>
        <fullName evidence="8">Serine protease, subtilase family</fullName>
    </submittedName>
</protein>
<evidence type="ECO:0000259" key="6">
    <source>
        <dbReference type="Pfam" id="PF00082"/>
    </source>
</evidence>
<feature type="domain" description="Fervidolysin-like N-terminal prodomain" evidence="7">
    <location>
        <begin position="54"/>
        <end position="127"/>
    </location>
</feature>
<feature type="domain" description="Peptidase S8/S53" evidence="6">
    <location>
        <begin position="174"/>
        <end position="301"/>
    </location>
</feature>
<evidence type="ECO:0000256" key="3">
    <source>
        <dbReference type="ARBA" id="ARBA00022801"/>
    </source>
</evidence>
<dbReference type="InterPro" id="IPR022398">
    <property type="entry name" value="Peptidase_S8_His-AS"/>
</dbReference>
<evidence type="ECO:0000259" key="7">
    <source>
        <dbReference type="Pfam" id="PF22148"/>
    </source>
</evidence>
<reference evidence="8" key="1">
    <citation type="submission" date="2020-01" db="EMBL/GenBank/DDBJ databases">
        <authorList>
            <person name="Meier V. D."/>
            <person name="Meier V D."/>
        </authorList>
    </citation>
    <scope>NUCLEOTIDE SEQUENCE</scope>
    <source>
        <strain evidence="8">HLG_WM_MAG_01</strain>
    </source>
</reference>
<accession>A0A6S6SZ72</accession>
<dbReference type="InterPro" id="IPR051048">
    <property type="entry name" value="Peptidase_S8/S53_subtilisin"/>
</dbReference>
<keyword evidence="2 8" id="KW-0645">Protease</keyword>
<dbReference type="PROSITE" id="PS00137">
    <property type="entry name" value="SUBTILASE_HIS"/>
    <property type="match status" value="1"/>
</dbReference>
<organism evidence="8">
    <name type="scientific">uncultured Sulfurovum sp</name>
    <dbReference type="NCBI Taxonomy" id="269237"/>
    <lineage>
        <taxon>Bacteria</taxon>
        <taxon>Pseudomonadati</taxon>
        <taxon>Campylobacterota</taxon>
        <taxon>Epsilonproteobacteria</taxon>
        <taxon>Campylobacterales</taxon>
        <taxon>Sulfurovaceae</taxon>
        <taxon>Sulfurovum</taxon>
        <taxon>environmental samples</taxon>
    </lineage>
</organism>
<dbReference type="InterPro" id="IPR023827">
    <property type="entry name" value="Peptidase_S8_Asp-AS"/>
</dbReference>
<name>A0A6S6SZ72_9BACT</name>
<dbReference type="Pfam" id="PF00082">
    <property type="entry name" value="Peptidase_S8"/>
    <property type="match status" value="1"/>
</dbReference>
<evidence type="ECO:0000256" key="1">
    <source>
        <dbReference type="ARBA" id="ARBA00011073"/>
    </source>
</evidence>
<comment type="similarity">
    <text evidence="1 5">Belongs to the peptidase S8 family.</text>
</comment>
<dbReference type="EMBL" id="CACVAS010000058">
    <property type="protein sequence ID" value="CAA6809945.1"/>
    <property type="molecule type" value="Genomic_DNA"/>
</dbReference>
<dbReference type="PROSITE" id="PS51892">
    <property type="entry name" value="SUBTILASE"/>
    <property type="match status" value="1"/>
</dbReference>
<keyword evidence="4" id="KW-0720">Serine protease</keyword>
<evidence type="ECO:0000313" key="8">
    <source>
        <dbReference type="EMBL" id="CAA6809945.1"/>
    </source>
</evidence>
<dbReference type="InterPro" id="IPR015500">
    <property type="entry name" value="Peptidase_S8_subtilisin-rel"/>
</dbReference>
<gene>
    <name evidence="8" type="ORF">HELGO_WM13</name>
</gene>
<dbReference type="InterPro" id="IPR036852">
    <property type="entry name" value="Peptidase_S8/S53_dom_sf"/>
</dbReference>
<keyword evidence="3" id="KW-0378">Hydrolase</keyword>
<evidence type="ECO:0000256" key="5">
    <source>
        <dbReference type="PROSITE-ProRule" id="PRU01240"/>
    </source>
</evidence>
<evidence type="ECO:0000256" key="2">
    <source>
        <dbReference type="ARBA" id="ARBA00022670"/>
    </source>
</evidence>
<dbReference type="Gene3D" id="3.40.50.200">
    <property type="entry name" value="Peptidase S8/S53 domain"/>
    <property type="match status" value="1"/>
</dbReference>
<dbReference type="GO" id="GO:0006508">
    <property type="term" value="P:proteolysis"/>
    <property type="evidence" value="ECO:0007669"/>
    <property type="project" value="UniProtKB-KW"/>
</dbReference>
<dbReference type="PANTHER" id="PTHR43399">
    <property type="entry name" value="SUBTILISIN-RELATED"/>
    <property type="match status" value="1"/>
</dbReference>
<dbReference type="InterPro" id="IPR054399">
    <property type="entry name" value="Fervidolysin-like_N_prodom"/>
</dbReference>
<proteinExistence type="inferred from homology"/>
<dbReference type="PANTHER" id="PTHR43399:SF4">
    <property type="entry name" value="CELL WALL-ASSOCIATED PROTEASE"/>
    <property type="match status" value="1"/>
</dbReference>
<dbReference type="PRINTS" id="PR00723">
    <property type="entry name" value="SUBTILISIN"/>
</dbReference>
<dbReference type="AlphaFoldDB" id="A0A6S6SZ72"/>
<dbReference type="PROSITE" id="PS00136">
    <property type="entry name" value="SUBTILASE_ASP"/>
    <property type="match status" value="1"/>
</dbReference>
<dbReference type="InterPro" id="IPR000209">
    <property type="entry name" value="Peptidase_S8/S53_dom"/>
</dbReference>
<dbReference type="SUPFAM" id="SSF52743">
    <property type="entry name" value="Subtilisin-like"/>
    <property type="match status" value="1"/>
</dbReference>
<dbReference type="Pfam" id="PF22148">
    <property type="entry name" value="Fervidolysin_NPro-like"/>
    <property type="match status" value="1"/>
</dbReference>
<sequence length="305" mass="34098">MAKNANILLDIYASSIFANEVLLNEIENIKTKKPLLDFVKKYNLNKLKDNTGQYVKYKKNIILVKFKSSVKVKNINSILTSYGVSVVKKYETINLYKISIPEQYVSNRDDIIKKLNNNKYIEYAEPNISIQKNRYPYDPSLDKLWGLNNIGQEGGTYDADIDAPEAWNKSIGNNSVVIAVIDTGVDYEHEDLSRNIWVNIAEIPNNGLDDDNNGYIDDYRGWDFANNDNDPMDDDGHGTHCTGTIGAVGNNDIGIVGVNWNVKIVPLKFLDSCGSGDVADAIEAIQYAADMGIKISSNSWGGYYL</sequence>
<evidence type="ECO:0000256" key="4">
    <source>
        <dbReference type="ARBA" id="ARBA00022825"/>
    </source>
</evidence>
<comment type="caution">
    <text evidence="5">Lacks conserved residue(s) required for the propagation of feature annotation.</text>
</comment>